<comment type="similarity">
    <text evidence="15">Belongs to the ribF family.</text>
</comment>
<keyword evidence="12" id="KW-0511">Multifunctional enzyme</keyword>
<comment type="catalytic activity">
    <reaction evidence="13 15">
        <text>riboflavin + ATP = FMN + ADP + H(+)</text>
        <dbReference type="Rhea" id="RHEA:14357"/>
        <dbReference type="ChEBI" id="CHEBI:15378"/>
        <dbReference type="ChEBI" id="CHEBI:30616"/>
        <dbReference type="ChEBI" id="CHEBI:57986"/>
        <dbReference type="ChEBI" id="CHEBI:58210"/>
        <dbReference type="ChEBI" id="CHEBI:456216"/>
        <dbReference type="EC" id="2.7.1.26"/>
    </reaction>
</comment>
<dbReference type="UniPathway" id="UPA00276">
    <property type="reaction ID" value="UER00406"/>
</dbReference>
<evidence type="ECO:0000256" key="11">
    <source>
        <dbReference type="ARBA" id="ARBA00022840"/>
    </source>
</evidence>
<dbReference type="GO" id="GO:0009231">
    <property type="term" value="P:riboflavin biosynthetic process"/>
    <property type="evidence" value="ECO:0007669"/>
    <property type="project" value="InterPro"/>
</dbReference>
<evidence type="ECO:0000256" key="15">
    <source>
        <dbReference type="PIRNR" id="PIRNR004491"/>
    </source>
</evidence>
<dbReference type="CDD" id="cd02064">
    <property type="entry name" value="FAD_synthetase_N"/>
    <property type="match status" value="1"/>
</dbReference>
<evidence type="ECO:0000313" key="18">
    <source>
        <dbReference type="Proteomes" id="UP000254634"/>
    </source>
</evidence>
<proteinExistence type="inferred from homology"/>
<dbReference type="PANTHER" id="PTHR22749:SF6">
    <property type="entry name" value="RIBOFLAVIN KINASE"/>
    <property type="match status" value="1"/>
</dbReference>
<dbReference type="InterPro" id="IPR023465">
    <property type="entry name" value="Riboflavin_kinase_dom_sf"/>
</dbReference>
<accession>A0A380KWU7</accession>
<dbReference type="Proteomes" id="UP000254634">
    <property type="component" value="Unassembled WGS sequence"/>
</dbReference>
<dbReference type="Pfam" id="PF01687">
    <property type="entry name" value="Flavokinase"/>
    <property type="match status" value="1"/>
</dbReference>
<comment type="pathway">
    <text evidence="3 15">Cofactor biosynthesis; FMN biosynthesis; FMN from riboflavin (ATP route): step 1/1.</text>
</comment>
<dbReference type="GO" id="GO:0003919">
    <property type="term" value="F:FMN adenylyltransferase activity"/>
    <property type="evidence" value="ECO:0007669"/>
    <property type="project" value="UniProtKB-UniRule"/>
</dbReference>
<evidence type="ECO:0000256" key="13">
    <source>
        <dbReference type="ARBA" id="ARBA00047880"/>
    </source>
</evidence>
<gene>
    <name evidence="17" type="primary">ribF</name>
    <name evidence="17" type="ORF">NCTC13765_00476</name>
</gene>
<dbReference type="Gene3D" id="3.40.50.620">
    <property type="entry name" value="HUPs"/>
    <property type="match status" value="1"/>
</dbReference>
<dbReference type="UniPathway" id="UPA00277">
    <property type="reaction ID" value="UER00407"/>
</dbReference>
<keyword evidence="18" id="KW-1185">Reference proteome</keyword>
<dbReference type="EMBL" id="UHFR01000005">
    <property type="protein sequence ID" value="SUN76031.1"/>
    <property type="molecule type" value="Genomic_DNA"/>
</dbReference>
<dbReference type="SMART" id="SM00904">
    <property type="entry name" value="Flavokinase"/>
    <property type="match status" value="1"/>
</dbReference>
<dbReference type="GO" id="GO:0009398">
    <property type="term" value="P:FMN biosynthetic process"/>
    <property type="evidence" value="ECO:0007669"/>
    <property type="project" value="UniProtKB-UniRule"/>
</dbReference>
<name>A0A380KWU7_9STRE</name>
<dbReference type="InterPro" id="IPR015865">
    <property type="entry name" value="Riboflavin_kinase_bac/euk"/>
</dbReference>
<dbReference type="SUPFAM" id="SSF82114">
    <property type="entry name" value="Riboflavin kinase-like"/>
    <property type="match status" value="1"/>
</dbReference>
<dbReference type="GO" id="GO:0005524">
    <property type="term" value="F:ATP binding"/>
    <property type="evidence" value="ECO:0007669"/>
    <property type="project" value="UniProtKB-UniRule"/>
</dbReference>
<evidence type="ECO:0000256" key="1">
    <source>
        <dbReference type="ARBA" id="ARBA00002121"/>
    </source>
</evidence>
<keyword evidence="8 15" id="KW-0547">Nucleotide-binding</keyword>
<evidence type="ECO:0000256" key="8">
    <source>
        <dbReference type="ARBA" id="ARBA00022741"/>
    </source>
</evidence>
<dbReference type="NCBIfam" id="NF004158">
    <property type="entry name" value="PRK05627.1-1"/>
    <property type="match status" value="1"/>
</dbReference>
<organism evidence="17 18">
    <name type="scientific">Streptococcus massiliensis</name>
    <dbReference type="NCBI Taxonomy" id="313439"/>
    <lineage>
        <taxon>Bacteria</taxon>
        <taxon>Bacillati</taxon>
        <taxon>Bacillota</taxon>
        <taxon>Bacilli</taxon>
        <taxon>Lactobacillales</taxon>
        <taxon>Streptococcaceae</taxon>
        <taxon>Streptococcus</taxon>
    </lineage>
</organism>
<comment type="function">
    <text evidence="1">Catalyzes the phosphorylation of riboflavin to FMN followed by the adenylation of FMN to FAD.</text>
</comment>
<evidence type="ECO:0000256" key="12">
    <source>
        <dbReference type="ARBA" id="ARBA00023268"/>
    </source>
</evidence>
<keyword evidence="11 15" id="KW-0067">ATP-binding</keyword>
<dbReference type="Pfam" id="PF06574">
    <property type="entry name" value="FAD_syn"/>
    <property type="match status" value="1"/>
</dbReference>
<dbReference type="NCBIfam" id="TIGR00083">
    <property type="entry name" value="ribF"/>
    <property type="match status" value="1"/>
</dbReference>
<dbReference type="FunFam" id="2.40.30.30:FF:000003">
    <property type="entry name" value="Riboflavin biosynthesis protein"/>
    <property type="match status" value="1"/>
</dbReference>
<keyword evidence="7 15" id="KW-0548">Nucleotidyltransferase</keyword>
<feature type="domain" description="Riboflavin kinase" evidence="16">
    <location>
        <begin position="182"/>
        <end position="306"/>
    </location>
</feature>
<dbReference type="PANTHER" id="PTHR22749">
    <property type="entry name" value="RIBOFLAVIN KINASE/FMN ADENYLYLTRANSFERASE"/>
    <property type="match status" value="1"/>
</dbReference>
<evidence type="ECO:0000256" key="14">
    <source>
        <dbReference type="ARBA" id="ARBA00049494"/>
    </source>
</evidence>
<evidence type="ECO:0000256" key="10">
    <source>
        <dbReference type="ARBA" id="ARBA00022827"/>
    </source>
</evidence>
<dbReference type="InterPro" id="IPR015864">
    <property type="entry name" value="FAD_synthase"/>
</dbReference>
<dbReference type="InterPro" id="IPR002606">
    <property type="entry name" value="Riboflavin_kinase_bac"/>
</dbReference>
<sequence length="306" mass="34899">MMKTIRIKNEHDIEQLEDTVLILGYFDGLHQGHKALFQKAQEIAQAQNLKIALLTFPESPKLTFVRYNPELLLHLASPEDRQAQLEALGVDLLYLIDFTTDFAQQSPREFVERYLRCLRAKVVVAGFDYHFGKGRAGVYQLQQFFTGQVVVVDEVQLDGQKISSTRIRNCLREGNIAEANLLLGHPLSTRGIVVHGDARGRTIGFPTANLAPLDRVILPADGVYVVDVEHKGKRYRGMASVGKNMTFNGTELRFEANIFDFSQDIYGDTIRIFWLDKIRDMVKFDDIDSLCRQLHEDENVARNWSK</sequence>
<dbReference type="InterPro" id="IPR023468">
    <property type="entry name" value="Riboflavin_kinase"/>
</dbReference>
<evidence type="ECO:0000256" key="7">
    <source>
        <dbReference type="ARBA" id="ARBA00022695"/>
    </source>
</evidence>
<dbReference type="STRING" id="1123307.GCA_000380065_01189"/>
<dbReference type="EC" id="2.7.7.2" evidence="15"/>
<evidence type="ECO:0000256" key="3">
    <source>
        <dbReference type="ARBA" id="ARBA00005201"/>
    </source>
</evidence>
<evidence type="ECO:0000313" key="17">
    <source>
        <dbReference type="EMBL" id="SUN76031.1"/>
    </source>
</evidence>
<dbReference type="AlphaFoldDB" id="A0A380KWU7"/>
<dbReference type="EC" id="2.7.1.26" evidence="15"/>
<dbReference type="FunFam" id="3.40.50.620:FF:000021">
    <property type="entry name" value="Riboflavin biosynthesis protein"/>
    <property type="match status" value="1"/>
</dbReference>
<evidence type="ECO:0000256" key="6">
    <source>
        <dbReference type="ARBA" id="ARBA00022679"/>
    </source>
</evidence>
<evidence type="ECO:0000256" key="5">
    <source>
        <dbReference type="ARBA" id="ARBA00022643"/>
    </source>
</evidence>
<dbReference type="GO" id="GO:0008531">
    <property type="term" value="F:riboflavin kinase activity"/>
    <property type="evidence" value="ECO:0007669"/>
    <property type="project" value="UniProtKB-UniRule"/>
</dbReference>
<keyword evidence="5 15" id="KW-0288">FMN</keyword>
<dbReference type="NCBIfam" id="NF004162">
    <property type="entry name" value="PRK05627.1-5"/>
    <property type="match status" value="1"/>
</dbReference>
<dbReference type="PIRSF" id="PIRSF004491">
    <property type="entry name" value="FAD_Synth"/>
    <property type="match status" value="1"/>
</dbReference>
<evidence type="ECO:0000256" key="4">
    <source>
        <dbReference type="ARBA" id="ARBA00022630"/>
    </source>
</evidence>
<keyword evidence="9 15" id="KW-0418">Kinase</keyword>
<protein>
    <recommendedName>
        <fullName evidence="15">Riboflavin biosynthesis protein</fullName>
    </recommendedName>
    <domain>
        <recommendedName>
            <fullName evidence="15">Riboflavin kinase</fullName>
            <ecNumber evidence="15">2.7.1.26</ecNumber>
        </recommendedName>
        <alternativeName>
            <fullName evidence="15">Flavokinase</fullName>
        </alternativeName>
    </domain>
    <domain>
        <recommendedName>
            <fullName evidence="15">FMN adenylyltransferase</fullName>
            <ecNumber evidence="15">2.7.7.2</ecNumber>
        </recommendedName>
        <alternativeName>
            <fullName evidence="15">FAD pyrophosphorylase</fullName>
        </alternativeName>
        <alternativeName>
            <fullName evidence="15">FAD synthase</fullName>
        </alternativeName>
    </domain>
</protein>
<keyword evidence="4 15" id="KW-0285">Flavoprotein</keyword>
<evidence type="ECO:0000256" key="2">
    <source>
        <dbReference type="ARBA" id="ARBA00004726"/>
    </source>
</evidence>
<keyword evidence="10 15" id="KW-0274">FAD</keyword>
<comment type="pathway">
    <text evidence="2 15">Cofactor biosynthesis; FAD biosynthesis; FAD from FMN: step 1/1.</text>
</comment>
<dbReference type="GO" id="GO:0006747">
    <property type="term" value="P:FAD biosynthetic process"/>
    <property type="evidence" value="ECO:0007669"/>
    <property type="project" value="UniProtKB-UniRule"/>
</dbReference>
<keyword evidence="6 15" id="KW-0808">Transferase</keyword>
<dbReference type="Gene3D" id="2.40.30.30">
    <property type="entry name" value="Riboflavin kinase-like"/>
    <property type="match status" value="1"/>
</dbReference>
<comment type="catalytic activity">
    <reaction evidence="14 15">
        <text>FMN + ATP + H(+) = FAD + diphosphate</text>
        <dbReference type="Rhea" id="RHEA:17237"/>
        <dbReference type="ChEBI" id="CHEBI:15378"/>
        <dbReference type="ChEBI" id="CHEBI:30616"/>
        <dbReference type="ChEBI" id="CHEBI:33019"/>
        <dbReference type="ChEBI" id="CHEBI:57692"/>
        <dbReference type="ChEBI" id="CHEBI:58210"/>
        <dbReference type="EC" id="2.7.7.2"/>
    </reaction>
</comment>
<dbReference type="SUPFAM" id="SSF52374">
    <property type="entry name" value="Nucleotidylyl transferase"/>
    <property type="match status" value="1"/>
</dbReference>
<dbReference type="InterPro" id="IPR014729">
    <property type="entry name" value="Rossmann-like_a/b/a_fold"/>
</dbReference>
<reference evidence="17" key="1">
    <citation type="submission" date="2018-06" db="EMBL/GenBank/DDBJ databases">
        <authorList>
            <consortium name="Pathogen Informatics"/>
            <person name="Doyle S."/>
        </authorList>
    </citation>
    <scope>NUCLEOTIDE SEQUENCE [LARGE SCALE GENOMIC DNA]</scope>
    <source>
        <strain evidence="17">NCTC13765</strain>
    </source>
</reference>
<evidence type="ECO:0000259" key="16">
    <source>
        <dbReference type="SMART" id="SM00904"/>
    </source>
</evidence>
<evidence type="ECO:0000256" key="9">
    <source>
        <dbReference type="ARBA" id="ARBA00022777"/>
    </source>
</evidence>